<sequence>MMWTFALFSAHVDGIPIHVRSVDGEVVILCGDRAVDSLEALVHAVPGLRREEHLIAYCRLANYLNTSTMFRMIMEPESYRREYDALHDHDDSPATVTRNYGPFDLTELAEPALVDGVPVFYAESAAGRVPYQVLAPYPNAGETSVMSYEPLAYAGDDEDEDEHEDEEVGGDHA</sequence>
<proteinExistence type="predicted"/>
<evidence type="ECO:0000256" key="1">
    <source>
        <dbReference type="SAM" id="MobiDB-lite"/>
    </source>
</evidence>
<feature type="compositionally biased region" description="Acidic residues" evidence="1">
    <location>
        <begin position="155"/>
        <end position="173"/>
    </location>
</feature>
<feature type="region of interest" description="Disordered" evidence="1">
    <location>
        <begin position="151"/>
        <end position="173"/>
    </location>
</feature>
<evidence type="ECO:0000313" key="2">
    <source>
        <dbReference type="EMBL" id="QTD48889.1"/>
    </source>
</evidence>
<dbReference type="Proteomes" id="UP000663929">
    <property type="component" value="Chromosome"/>
</dbReference>
<protein>
    <submittedName>
        <fullName evidence="2">Uncharacterized protein</fullName>
    </submittedName>
</protein>
<dbReference type="EMBL" id="CP071793">
    <property type="protein sequence ID" value="QTD48889.1"/>
    <property type="molecule type" value="Genomic_DNA"/>
</dbReference>
<name>A0A8A4TFM7_SULCO</name>
<organism evidence="2 3">
    <name type="scientific">Sulfidibacter corallicola</name>
    <dbReference type="NCBI Taxonomy" id="2818388"/>
    <lineage>
        <taxon>Bacteria</taxon>
        <taxon>Pseudomonadati</taxon>
        <taxon>Acidobacteriota</taxon>
        <taxon>Holophagae</taxon>
        <taxon>Acanthopleuribacterales</taxon>
        <taxon>Acanthopleuribacteraceae</taxon>
        <taxon>Sulfidibacter</taxon>
    </lineage>
</organism>
<gene>
    <name evidence="2" type="ORF">J3U87_25175</name>
</gene>
<evidence type="ECO:0000313" key="3">
    <source>
        <dbReference type="Proteomes" id="UP000663929"/>
    </source>
</evidence>
<dbReference type="KEGG" id="scor:J3U87_25175"/>
<accession>A0A8A4TFM7</accession>
<dbReference type="AlphaFoldDB" id="A0A8A4TFM7"/>
<dbReference type="RefSeq" id="WP_237378539.1">
    <property type="nucleotide sequence ID" value="NZ_CP071793.1"/>
</dbReference>
<reference evidence="2" key="1">
    <citation type="submission" date="2021-03" db="EMBL/GenBank/DDBJ databases">
        <title>Acanthopleuribacteraceae sp. M133.</title>
        <authorList>
            <person name="Wang G."/>
        </authorList>
    </citation>
    <scope>NUCLEOTIDE SEQUENCE</scope>
    <source>
        <strain evidence="2">M133</strain>
    </source>
</reference>
<keyword evidence="3" id="KW-1185">Reference proteome</keyword>